<protein>
    <recommendedName>
        <fullName evidence="4">G protein-coupled receptor</fullName>
    </recommendedName>
</protein>
<evidence type="ECO:0008006" key="4">
    <source>
        <dbReference type="Google" id="ProtNLM"/>
    </source>
</evidence>
<feature type="transmembrane region" description="Helical" evidence="1">
    <location>
        <begin position="44"/>
        <end position="63"/>
    </location>
</feature>
<accession>A0AAV5UPE2</accession>
<evidence type="ECO:0000313" key="2">
    <source>
        <dbReference type="EMBL" id="GMT07764.1"/>
    </source>
</evidence>
<dbReference type="InterPro" id="IPR019422">
    <property type="entry name" value="7TM_GPCR_serpentine_rcpt_Srh"/>
</dbReference>
<dbReference type="AlphaFoldDB" id="A0AAV5UPE2"/>
<keyword evidence="3" id="KW-1185">Reference proteome</keyword>
<gene>
    <name evidence="2" type="ORF">PENTCL1PPCAC_29938</name>
</gene>
<feature type="non-terminal residue" evidence="2">
    <location>
        <position position="102"/>
    </location>
</feature>
<keyword evidence="1" id="KW-1133">Transmembrane helix</keyword>
<proteinExistence type="predicted"/>
<evidence type="ECO:0000313" key="3">
    <source>
        <dbReference type="Proteomes" id="UP001432027"/>
    </source>
</evidence>
<feature type="non-terminal residue" evidence="2">
    <location>
        <position position="1"/>
    </location>
</feature>
<dbReference type="Proteomes" id="UP001432027">
    <property type="component" value="Unassembled WGS sequence"/>
</dbReference>
<sequence length="102" mass="11228">TTLLQIFGKYLPMVIGCVSAVLHCILFFLICLKSPPSLDPYKNLLLFVTVISCLFDISFNILVAPAPLPGTHGVHFLGVLGYRFQENGFEITQCLVSLISIL</sequence>
<reference evidence="2" key="1">
    <citation type="submission" date="2023-10" db="EMBL/GenBank/DDBJ databases">
        <title>Genome assembly of Pristionchus species.</title>
        <authorList>
            <person name="Yoshida K."/>
            <person name="Sommer R.J."/>
        </authorList>
    </citation>
    <scope>NUCLEOTIDE SEQUENCE</scope>
    <source>
        <strain evidence="2">RS0144</strain>
    </source>
</reference>
<evidence type="ECO:0000256" key="1">
    <source>
        <dbReference type="SAM" id="Phobius"/>
    </source>
</evidence>
<keyword evidence="1" id="KW-0472">Membrane</keyword>
<dbReference type="Pfam" id="PF10318">
    <property type="entry name" value="7TM_GPCR_Srh"/>
    <property type="match status" value="1"/>
</dbReference>
<name>A0AAV5UPE2_9BILA</name>
<dbReference type="EMBL" id="BTSX01000006">
    <property type="protein sequence ID" value="GMT07764.1"/>
    <property type="molecule type" value="Genomic_DNA"/>
</dbReference>
<feature type="transmembrane region" description="Helical" evidence="1">
    <location>
        <begin position="12"/>
        <end position="32"/>
    </location>
</feature>
<keyword evidence="1" id="KW-0812">Transmembrane</keyword>
<comment type="caution">
    <text evidence="2">The sequence shown here is derived from an EMBL/GenBank/DDBJ whole genome shotgun (WGS) entry which is preliminary data.</text>
</comment>
<organism evidence="2 3">
    <name type="scientific">Pristionchus entomophagus</name>
    <dbReference type="NCBI Taxonomy" id="358040"/>
    <lineage>
        <taxon>Eukaryota</taxon>
        <taxon>Metazoa</taxon>
        <taxon>Ecdysozoa</taxon>
        <taxon>Nematoda</taxon>
        <taxon>Chromadorea</taxon>
        <taxon>Rhabditida</taxon>
        <taxon>Rhabditina</taxon>
        <taxon>Diplogasteromorpha</taxon>
        <taxon>Diplogasteroidea</taxon>
        <taxon>Neodiplogasteridae</taxon>
        <taxon>Pristionchus</taxon>
    </lineage>
</organism>